<reference evidence="1 2" key="1">
    <citation type="journal article" date="2012" name="Science">
        <title>Ecological populations of bacteria act as socially cohesive units of antibiotic production and resistance.</title>
        <authorList>
            <person name="Cordero O.X."/>
            <person name="Wildschutte H."/>
            <person name="Kirkup B."/>
            <person name="Proehl S."/>
            <person name="Ngo L."/>
            <person name="Hussain F."/>
            <person name="Le Roux F."/>
            <person name="Mincer T."/>
            <person name="Polz M.F."/>
        </authorList>
    </citation>
    <scope>NUCLEOTIDE SEQUENCE [LARGE SCALE GENOMIC DNA]</scope>
    <source>
        <strain evidence="1 2">12E03</strain>
    </source>
</reference>
<gene>
    <name evidence="1" type="ORF">A142_09520</name>
</gene>
<dbReference type="Proteomes" id="UP000094802">
    <property type="component" value="Unassembled WGS sequence"/>
</dbReference>
<comment type="caution">
    <text evidence="1">The sequence shown here is derived from an EMBL/GenBank/DDBJ whole genome shotgun (WGS) entry which is preliminary data.</text>
</comment>
<evidence type="ECO:0000313" key="1">
    <source>
        <dbReference type="EMBL" id="OEF87206.1"/>
    </source>
</evidence>
<name>A0A1E5FCZ8_VIBSP</name>
<sequence length="123" mass="13527">MRAGKLIMSDKGSLKSLLAERNARKAVKMAKQSGLFSGCEYCDTKAVIKDYVAGDSQNDEMMEKLITVFGTGINSAPYERATIYATADIAQALKDMGKSYDVSLIMIDVGFDPFCDHGWRKIV</sequence>
<proteinExistence type="predicted"/>
<accession>A0A1E5FCZ8</accession>
<dbReference type="EMBL" id="AJZD02000300">
    <property type="protein sequence ID" value="OEF87206.1"/>
    <property type="molecule type" value="Genomic_DNA"/>
</dbReference>
<dbReference type="AlphaFoldDB" id="A0A1E5FCZ8"/>
<evidence type="ECO:0000313" key="2">
    <source>
        <dbReference type="Proteomes" id="UP000094802"/>
    </source>
</evidence>
<protein>
    <submittedName>
        <fullName evidence="1">Uncharacterized protein</fullName>
    </submittedName>
</protein>
<organism evidence="1 2">
    <name type="scientific">Vibrio splendidus 12E03</name>
    <dbReference type="NCBI Taxonomy" id="1191305"/>
    <lineage>
        <taxon>Bacteria</taxon>
        <taxon>Pseudomonadati</taxon>
        <taxon>Pseudomonadota</taxon>
        <taxon>Gammaproteobacteria</taxon>
        <taxon>Vibrionales</taxon>
        <taxon>Vibrionaceae</taxon>
        <taxon>Vibrio</taxon>
    </lineage>
</organism>